<dbReference type="STRING" id="49390.A0A068TQV2"/>
<accession>A0A068TQV2</accession>
<proteinExistence type="predicted"/>
<dbReference type="FunCoup" id="A0A068TQV2">
    <property type="interactions" value="629"/>
</dbReference>
<feature type="region of interest" description="Disordered" evidence="1">
    <location>
        <begin position="15"/>
        <end position="58"/>
    </location>
</feature>
<dbReference type="PhylomeDB" id="A0A068TQV2"/>
<dbReference type="InParanoid" id="A0A068TQV2"/>
<dbReference type="AlphaFoldDB" id="A0A068TQV2"/>
<dbReference type="PANTHER" id="PTHR46702">
    <property type="entry name" value="DNA LIGASE (DUF1666)-RELATED"/>
    <property type="match status" value="1"/>
</dbReference>
<name>A0A068TQV2_COFCA</name>
<dbReference type="Gramene" id="CDO97723">
    <property type="protein sequence ID" value="CDO97723"/>
    <property type="gene ID" value="GSCOC_T00021602001"/>
</dbReference>
<dbReference type="Proteomes" id="UP000295252">
    <property type="component" value="Chromosome VI"/>
</dbReference>
<keyword evidence="3" id="KW-1185">Reference proteome</keyword>
<gene>
    <name evidence="2" type="ORF">GSCOC_T00021602001</name>
</gene>
<dbReference type="InterPro" id="IPR012870">
    <property type="entry name" value="DUF1666"/>
</dbReference>
<sequence length="428" mass="49250">MDFLKMKKFIRSQKPSLEINARDKTLPQPEEPKDKNVDDLDKAVDVDTSSTEAEDDDDDFITNEVKRRLKELRRKSFMALIPEEASPEDGEDVDEEEGDTSSSEWRDAQAEGQQFWSIFDALHDTYSERMLFFDRLIAQQLHEVDSHVPSSPSPRSSLKRLRSPFKCLSLKTVKEPEGEMEYLQPQASDPYEDLETAYVGQTCLTWEALHCQYTQLSQKISCGLETSTSYNQSAQQFQQFEVLLQRFIENEPFEQGSRPEIYARMRNSLPKLLQVPKVQGSDQKSMDEESDLLVLAPNLITIIESSILTFHQFLKTDKKKSGGVRNVFGSQDQMVTPLQQIQSSLEKKALKLKEQRKRTKSWKKKAWPSIAEDVDLLLGTIDVKVLSRVVRMVKMSKGQLFWCEEKMKRIDCCGGKLERDPSPILFPC</sequence>
<evidence type="ECO:0008006" key="4">
    <source>
        <dbReference type="Google" id="ProtNLM"/>
    </source>
</evidence>
<organism evidence="2 3">
    <name type="scientific">Coffea canephora</name>
    <name type="common">Robusta coffee</name>
    <dbReference type="NCBI Taxonomy" id="49390"/>
    <lineage>
        <taxon>Eukaryota</taxon>
        <taxon>Viridiplantae</taxon>
        <taxon>Streptophyta</taxon>
        <taxon>Embryophyta</taxon>
        <taxon>Tracheophyta</taxon>
        <taxon>Spermatophyta</taxon>
        <taxon>Magnoliopsida</taxon>
        <taxon>eudicotyledons</taxon>
        <taxon>Gunneridae</taxon>
        <taxon>Pentapetalae</taxon>
        <taxon>asterids</taxon>
        <taxon>lamiids</taxon>
        <taxon>Gentianales</taxon>
        <taxon>Rubiaceae</taxon>
        <taxon>Ixoroideae</taxon>
        <taxon>Gardenieae complex</taxon>
        <taxon>Bertiereae - Coffeeae clade</taxon>
        <taxon>Coffeeae</taxon>
        <taxon>Coffea</taxon>
    </lineage>
</organism>
<dbReference type="EMBL" id="HG739086">
    <property type="protein sequence ID" value="CDO97723.1"/>
    <property type="molecule type" value="Genomic_DNA"/>
</dbReference>
<dbReference type="OMA" id="RQWWCGF"/>
<feature type="compositionally biased region" description="Basic and acidic residues" evidence="1">
    <location>
        <begin position="20"/>
        <end position="45"/>
    </location>
</feature>
<dbReference type="OrthoDB" id="1911656at2759"/>
<evidence type="ECO:0000313" key="2">
    <source>
        <dbReference type="EMBL" id="CDO97723.1"/>
    </source>
</evidence>
<evidence type="ECO:0000256" key="1">
    <source>
        <dbReference type="SAM" id="MobiDB-lite"/>
    </source>
</evidence>
<dbReference type="PANTHER" id="PTHR46702:SF1">
    <property type="entry name" value="DUF1666 FAMILY PROTEIN (DUF1666)"/>
    <property type="match status" value="1"/>
</dbReference>
<reference evidence="3" key="1">
    <citation type="journal article" date="2014" name="Science">
        <title>The coffee genome provides insight into the convergent evolution of caffeine biosynthesis.</title>
        <authorList>
            <person name="Denoeud F."/>
            <person name="Carretero-Paulet L."/>
            <person name="Dereeper A."/>
            <person name="Droc G."/>
            <person name="Guyot R."/>
            <person name="Pietrella M."/>
            <person name="Zheng C."/>
            <person name="Alberti A."/>
            <person name="Anthony F."/>
            <person name="Aprea G."/>
            <person name="Aury J.M."/>
            <person name="Bento P."/>
            <person name="Bernard M."/>
            <person name="Bocs S."/>
            <person name="Campa C."/>
            <person name="Cenci A."/>
            <person name="Combes M.C."/>
            <person name="Crouzillat D."/>
            <person name="Da Silva C."/>
            <person name="Daddiego L."/>
            <person name="De Bellis F."/>
            <person name="Dussert S."/>
            <person name="Garsmeur O."/>
            <person name="Gayraud T."/>
            <person name="Guignon V."/>
            <person name="Jahn K."/>
            <person name="Jamilloux V."/>
            <person name="Joet T."/>
            <person name="Labadie K."/>
            <person name="Lan T."/>
            <person name="Leclercq J."/>
            <person name="Lepelley M."/>
            <person name="Leroy T."/>
            <person name="Li L.T."/>
            <person name="Librado P."/>
            <person name="Lopez L."/>
            <person name="Munoz A."/>
            <person name="Noel B."/>
            <person name="Pallavicini A."/>
            <person name="Perrotta G."/>
            <person name="Poncet V."/>
            <person name="Pot D."/>
            <person name="Priyono X."/>
            <person name="Rigoreau M."/>
            <person name="Rouard M."/>
            <person name="Rozas J."/>
            <person name="Tranchant-Dubreuil C."/>
            <person name="VanBuren R."/>
            <person name="Zhang Q."/>
            <person name="Andrade A.C."/>
            <person name="Argout X."/>
            <person name="Bertrand B."/>
            <person name="de Kochko A."/>
            <person name="Graziosi G."/>
            <person name="Henry R.J."/>
            <person name="Jayarama X."/>
            <person name="Ming R."/>
            <person name="Nagai C."/>
            <person name="Rounsley S."/>
            <person name="Sankoff D."/>
            <person name="Giuliano G."/>
            <person name="Albert V.A."/>
            <person name="Wincker P."/>
            <person name="Lashermes P."/>
        </authorList>
    </citation>
    <scope>NUCLEOTIDE SEQUENCE [LARGE SCALE GENOMIC DNA]</scope>
    <source>
        <strain evidence="3">cv. DH200-94</strain>
    </source>
</reference>
<feature type="region of interest" description="Disordered" evidence="1">
    <location>
        <begin position="80"/>
        <end position="107"/>
    </location>
</feature>
<dbReference type="Pfam" id="PF07891">
    <property type="entry name" value="DUF1666"/>
    <property type="match status" value="1"/>
</dbReference>
<evidence type="ECO:0000313" key="3">
    <source>
        <dbReference type="Proteomes" id="UP000295252"/>
    </source>
</evidence>
<protein>
    <recommendedName>
        <fullName evidence="4">Ribosomal protein L34Ae</fullName>
    </recommendedName>
</protein>
<feature type="compositionally biased region" description="Acidic residues" evidence="1">
    <location>
        <begin position="85"/>
        <end position="99"/>
    </location>
</feature>